<evidence type="ECO:0000313" key="2">
    <source>
        <dbReference type="Proteomes" id="UP000694044"/>
    </source>
</evidence>
<dbReference type="PANTHER" id="PTHR31606:SF1">
    <property type="entry name" value="WW DOMAIN BINDING PROTEIN 2, ISOFORM E"/>
    <property type="match status" value="1"/>
</dbReference>
<dbReference type="EMBL" id="JAGDFM010000270">
    <property type="protein sequence ID" value="KAG7380918.1"/>
    <property type="molecule type" value="Genomic_DNA"/>
</dbReference>
<sequence>MSANVQLHDGVAPYLVSPCENFFFLIHHVKLAVESGNGYPGQGGCFYGGEGRCYVSQYRLVFVSDLAANRESAAYQSFSLPFYGIRDWSFDVSLFGAKSWKGHVNRVPGGGLVGTGRFTLEFLSFGFEEFRSHVLPLLENSRALHGQFRDLANPSVLLVPGHLEGRDDGGSRRLAYCSADDPMTLFIVDKKHPGRQDSPEFVGPNAWFIAGSGHNTNDVFPECFKHMIVFFSVQPFVQLCAFFFADLGEGHFECRKCGYNRKQSPGTGYSNFLGHLGAKHADYSEEYAQLQATATSTLDMFGFVGDVVE</sequence>
<dbReference type="AlphaFoldDB" id="A0A8T1VL30"/>
<dbReference type="OrthoDB" id="1259151at2759"/>
<dbReference type="Proteomes" id="UP000694044">
    <property type="component" value="Unassembled WGS sequence"/>
</dbReference>
<organism evidence="1 2">
    <name type="scientific">Phytophthora pseudosyringae</name>
    <dbReference type="NCBI Taxonomy" id="221518"/>
    <lineage>
        <taxon>Eukaryota</taxon>
        <taxon>Sar</taxon>
        <taxon>Stramenopiles</taxon>
        <taxon>Oomycota</taxon>
        <taxon>Peronosporomycetes</taxon>
        <taxon>Peronosporales</taxon>
        <taxon>Peronosporaceae</taxon>
        <taxon>Phytophthora</taxon>
    </lineage>
</organism>
<protein>
    <recommendedName>
        <fullName evidence="3">BED-type domain-containing protein</fullName>
    </recommendedName>
</protein>
<evidence type="ECO:0008006" key="3">
    <source>
        <dbReference type="Google" id="ProtNLM"/>
    </source>
</evidence>
<dbReference type="InterPro" id="IPR044852">
    <property type="entry name" value="WBP2-like"/>
</dbReference>
<gene>
    <name evidence="1" type="ORF">PHYPSEUDO_006688</name>
</gene>
<dbReference type="GO" id="GO:0003713">
    <property type="term" value="F:transcription coactivator activity"/>
    <property type="evidence" value="ECO:0007669"/>
    <property type="project" value="InterPro"/>
</dbReference>
<dbReference type="CDD" id="cd13214">
    <property type="entry name" value="PH-GRAM_WBP2"/>
    <property type="match status" value="1"/>
</dbReference>
<keyword evidence="2" id="KW-1185">Reference proteome</keyword>
<accession>A0A8T1VL30</accession>
<proteinExistence type="predicted"/>
<dbReference type="PANTHER" id="PTHR31606">
    <property type="entry name" value="WW DOMAIN BINDING PROTEIN 2, ISOFORM E"/>
    <property type="match status" value="1"/>
</dbReference>
<evidence type="ECO:0000313" key="1">
    <source>
        <dbReference type="EMBL" id="KAG7380918.1"/>
    </source>
</evidence>
<name>A0A8T1VL30_9STRA</name>
<dbReference type="GO" id="GO:0031490">
    <property type="term" value="F:chromatin DNA binding"/>
    <property type="evidence" value="ECO:0007669"/>
    <property type="project" value="TreeGrafter"/>
</dbReference>
<comment type="caution">
    <text evidence="1">The sequence shown here is derived from an EMBL/GenBank/DDBJ whole genome shotgun (WGS) entry which is preliminary data.</text>
</comment>
<dbReference type="GO" id="GO:0005634">
    <property type="term" value="C:nucleus"/>
    <property type="evidence" value="ECO:0007669"/>
    <property type="project" value="TreeGrafter"/>
</dbReference>
<reference evidence="1" key="1">
    <citation type="submission" date="2021-02" db="EMBL/GenBank/DDBJ databases">
        <authorList>
            <person name="Palmer J.M."/>
        </authorList>
    </citation>
    <scope>NUCLEOTIDE SEQUENCE</scope>
    <source>
        <strain evidence="1">SCRP734</strain>
    </source>
</reference>